<dbReference type="Proteomes" id="UP000234752">
    <property type="component" value="Plasmid unnamed3"/>
</dbReference>
<dbReference type="InterPro" id="IPR011083">
    <property type="entry name" value="Phage_tail_collar_dom"/>
</dbReference>
<evidence type="ECO:0000313" key="3">
    <source>
        <dbReference type="EMBL" id="AUN33975.1"/>
    </source>
</evidence>
<accession>A0A2K9NNQ2</accession>
<feature type="chain" id="PRO_5014823925" evidence="1">
    <location>
        <begin position="26"/>
        <end position="296"/>
    </location>
</feature>
<reference evidence="3 4" key="1">
    <citation type="submission" date="2017-12" db="EMBL/GenBank/DDBJ databases">
        <title>Genomes of bacteria within cyanobacterial aggregates.</title>
        <authorList>
            <person name="Cai H."/>
        </authorList>
    </citation>
    <scope>NUCLEOTIDE SEQUENCE [LARGE SCALE GENOMIC DNA]</scope>
    <source>
        <strain evidence="3 4">TH16</strain>
        <plasmid evidence="3 4">unnamed3</plasmid>
    </source>
</reference>
<proteinExistence type="predicted"/>
<feature type="signal peptide" evidence="1">
    <location>
        <begin position="1"/>
        <end position="25"/>
    </location>
</feature>
<gene>
    <name evidence="3" type="ORF">C0V82_26145</name>
</gene>
<evidence type="ECO:0000259" key="2">
    <source>
        <dbReference type="Pfam" id="PF07484"/>
    </source>
</evidence>
<keyword evidence="4" id="KW-1185">Reference proteome</keyword>
<keyword evidence="1" id="KW-0732">Signal</keyword>
<feature type="domain" description="Phage tail collar" evidence="2">
    <location>
        <begin position="33"/>
        <end position="88"/>
    </location>
</feature>
<dbReference type="EMBL" id="CP025615">
    <property type="protein sequence ID" value="AUN33975.1"/>
    <property type="molecule type" value="Genomic_DNA"/>
</dbReference>
<evidence type="ECO:0000256" key="1">
    <source>
        <dbReference type="SAM" id="SignalP"/>
    </source>
</evidence>
<dbReference type="Pfam" id="PF07484">
    <property type="entry name" value="Collar"/>
    <property type="match status" value="1"/>
</dbReference>
<keyword evidence="3" id="KW-0614">Plasmid</keyword>
<dbReference type="SUPFAM" id="SSF88874">
    <property type="entry name" value="Receptor-binding domain of short tail fibre protein gp12"/>
    <property type="match status" value="1"/>
</dbReference>
<dbReference type="InterPro" id="IPR037053">
    <property type="entry name" value="Phage_tail_collar_dom_sf"/>
</dbReference>
<dbReference type="KEGG" id="ncb:C0V82_26145"/>
<dbReference type="AlphaFoldDB" id="A0A2K9NNQ2"/>
<name>A0A2K9NNQ2_9PROT</name>
<dbReference type="OrthoDB" id="9810174at2"/>
<dbReference type="Gene3D" id="3.90.1340.10">
    <property type="entry name" value="Phage tail collar domain"/>
    <property type="match status" value="1"/>
</dbReference>
<sequence length="296" mass="29003">MFRSALFGASAAVAAAIGLATPAAACNSEPYIGTICTFAFDWCPRNYIQADGRTLAVREYQALFALIGFRYGGDNSSNFAIPDLRGRSAIGTGTGPGLQNIAIGAKVGQQQLTLQYTQVPLYPHTHTATFTGTGGGGSGPLAASGTLTLPVTGTTTGQTLSGNASLPVTADAKIGTSTPAGGTATLSNNVPLKTATGPAAQIYATGGANNVTVGPAGGVTGTASGPLNGVTVSNGTISGTATGNVSLPVTGATGITGGTVTVNQASAPATQPVSTQSPALGQTVCIAANGLYPDRP</sequence>
<organism evidence="3 4">
    <name type="scientific">Niveispirillum cyanobacteriorum</name>
    <dbReference type="NCBI Taxonomy" id="1612173"/>
    <lineage>
        <taxon>Bacteria</taxon>
        <taxon>Pseudomonadati</taxon>
        <taxon>Pseudomonadota</taxon>
        <taxon>Alphaproteobacteria</taxon>
        <taxon>Rhodospirillales</taxon>
        <taxon>Azospirillaceae</taxon>
        <taxon>Niveispirillum</taxon>
    </lineage>
</organism>
<geneLocation type="plasmid" evidence="3 4">
    <name>unnamed3</name>
</geneLocation>
<evidence type="ECO:0000313" key="4">
    <source>
        <dbReference type="Proteomes" id="UP000234752"/>
    </source>
</evidence>
<protein>
    <submittedName>
        <fullName evidence="3">Phage tail protein</fullName>
    </submittedName>
</protein>